<sequence>MQKNIFIIFFSLILCVFAKYHIVIPMIGSPKKLPMLIYSAEYLANSYLHGHDDVVIDGVFLTKGCHTCDYTDINEAEKILNNAGIKTFITPVNSNIIENNEMMKKLINIYESIFMLRKEGDYKVDGHLKFNRINFYFYETVKYALSLFPQTDFVLFMEDDEALKRNAFSKLSSVLNYISKNEKNIFESRIIPSIKGAFDNGLSPHCWWGFYGKLLNRRQLNKFLKVQKFSKFIRCGDVAQCDWIAATRENEYIQNLGHHFGRDPKIIRKDPNFY</sequence>
<organism evidence="2 3">
    <name type="scientific">Entamoeba nuttalli</name>
    <dbReference type="NCBI Taxonomy" id="412467"/>
    <lineage>
        <taxon>Eukaryota</taxon>
        <taxon>Amoebozoa</taxon>
        <taxon>Evosea</taxon>
        <taxon>Archamoebae</taxon>
        <taxon>Mastigamoebida</taxon>
        <taxon>Entamoebidae</taxon>
        <taxon>Entamoeba</taxon>
    </lineage>
</organism>
<gene>
    <name evidence="2" type="ORF">ENUP19_0050G0027</name>
</gene>
<evidence type="ECO:0000313" key="2">
    <source>
        <dbReference type="EMBL" id="GAB1220247.1"/>
    </source>
</evidence>
<evidence type="ECO:0000313" key="3">
    <source>
        <dbReference type="Proteomes" id="UP001628156"/>
    </source>
</evidence>
<accession>A0ABQ0DC17</accession>
<proteinExistence type="predicted"/>
<dbReference type="EMBL" id="BAAFRS010000050">
    <property type="protein sequence ID" value="GAB1220247.1"/>
    <property type="molecule type" value="Genomic_DNA"/>
</dbReference>
<name>A0ABQ0DC17_9EUKA</name>
<reference evidence="2 3" key="1">
    <citation type="journal article" date="2019" name="PLoS Negl. Trop. Dis.">
        <title>Whole genome sequencing of Entamoeba nuttalli reveals mammalian host-related molecular signatures and a novel octapeptide-repeat surface protein.</title>
        <authorList>
            <person name="Tanaka M."/>
            <person name="Makiuchi T."/>
            <person name="Komiyama T."/>
            <person name="Shiina T."/>
            <person name="Osaki K."/>
            <person name="Tachibana H."/>
        </authorList>
    </citation>
    <scope>NUCLEOTIDE SEQUENCE [LARGE SCALE GENOMIC DNA]</scope>
    <source>
        <strain evidence="2 3">P19-061405</strain>
    </source>
</reference>
<keyword evidence="1" id="KW-0732">Signal</keyword>
<feature type="signal peptide" evidence="1">
    <location>
        <begin position="1"/>
        <end position="18"/>
    </location>
</feature>
<keyword evidence="3" id="KW-1185">Reference proteome</keyword>
<feature type="chain" id="PRO_5045833967" evidence="1">
    <location>
        <begin position="19"/>
        <end position="274"/>
    </location>
</feature>
<comment type="caution">
    <text evidence="2">The sequence shown here is derived from an EMBL/GenBank/DDBJ whole genome shotgun (WGS) entry which is preliminary data.</text>
</comment>
<evidence type="ECO:0000256" key="1">
    <source>
        <dbReference type="SAM" id="SignalP"/>
    </source>
</evidence>
<protein>
    <submittedName>
        <fullName evidence="2">Uncharacterized protein</fullName>
    </submittedName>
</protein>
<dbReference type="Proteomes" id="UP001628156">
    <property type="component" value="Unassembled WGS sequence"/>
</dbReference>